<dbReference type="AlphaFoldDB" id="A0AAE1K3J1"/>
<evidence type="ECO:0000256" key="4">
    <source>
        <dbReference type="ARBA" id="ARBA00022597"/>
    </source>
</evidence>
<feature type="transmembrane region" description="Helical" evidence="8">
    <location>
        <begin position="293"/>
        <end position="314"/>
    </location>
</feature>
<feature type="transmembrane region" description="Helical" evidence="8">
    <location>
        <begin position="7"/>
        <end position="27"/>
    </location>
</feature>
<evidence type="ECO:0008006" key="11">
    <source>
        <dbReference type="Google" id="ProtNLM"/>
    </source>
</evidence>
<protein>
    <recommendedName>
        <fullName evidence="11">UDP-xylose and UDP-N-acetylglucosamine transporter</fullName>
    </recommendedName>
</protein>
<dbReference type="GO" id="GO:0005462">
    <property type="term" value="F:UDP-N-acetylglucosamine transmembrane transporter activity"/>
    <property type="evidence" value="ECO:0007669"/>
    <property type="project" value="TreeGrafter"/>
</dbReference>
<feature type="transmembrane region" description="Helical" evidence="8">
    <location>
        <begin position="154"/>
        <end position="171"/>
    </location>
</feature>
<reference evidence="9" key="1">
    <citation type="submission" date="2023-10" db="EMBL/GenBank/DDBJ databases">
        <title>Genome assemblies of two species of porcelain crab, Petrolisthes cinctipes and Petrolisthes manimaculis (Anomura: Porcellanidae).</title>
        <authorList>
            <person name="Angst P."/>
        </authorList>
    </citation>
    <scope>NUCLEOTIDE SEQUENCE</scope>
    <source>
        <strain evidence="9">PB745_01</strain>
        <tissue evidence="9">Gill</tissue>
    </source>
</reference>
<evidence type="ECO:0000256" key="6">
    <source>
        <dbReference type="ARBA" id="ARBA00022989"/>
    </source>
</evidence>
<evidence type="ECO:0000313" key="10">
    <source>
        <dbReference type="Proteomes" id="UP001286313"/>
    </source>
</evidence>
<evidence type="ECO:0000256" key="1">
    <source>
        <dbReference type="ARBA" id="ARBA00004127"/>
    </source>
</evidence>
<dbReference type="PANTHER" id="PTHR10778:SF4">
    <property type="entry name" value="NUCLEOTIDE SUGAR TRANSPORTER SLC35B4"/>
    <property type="match status" value="1"/>
</dbReference>
<sequence length="327" mass="35875">MGTSSAAFLVFVGCCSNVIFLELLVQVEPACGNLITFAQFVFIAIEGFVMTADFGRKKNVIPIKEYLILVVMFFLVNVTNNMAFGFKISMPLHIIFRSGGLIASLVMGILVLGRKYPISKHVSVLMITAGTVICTLASAEHVNDNDGGEKSSMVTWLMGIGILTFALFLSARMGIYQECLYSKHGKHPHEALFYIHTLSLPGFLVAGASIKEHAVRFSRSLPLPAFASVPGLGSMPRLWIFLAGNVLTQYLCVGSVFRLTSECTALTVTLVLTLRKFLSLVFSIVYFSNPFTLYHWLGTILVFTGTLIFTEVLSKARNALTSEKKTN</sequence>
<feature type="transmembrane region" description="Helical" evidence="8">
    <location>
        <begin position="33"/>
        <end position="54"/>
    </location>
</feature>
<dbReference type="PANTHER" id="PTHR10778">
    <property type="entry name" value="SOLUTE CARRIER FAMILY 35 MEMBER B"/>
    <property type="match status" value="1"/>
</dbReference>
<dbReference type="InterPro" id="IPR013657">
    <property type="entry name" value="SCL35B1-4/HUT1"/>
</dbReference>
<feature type="transmembrane region" description="Helical" evidence="8">
    <location>
        <begin position="94"/>
        <end position="112"/>
    </location>
</feature>
<comment type="subcellular location">
    <subcellularLocation>
        <location evidence="1">Endomembrane system</location>
        <topology evidence="1">Multi-pass membrane protein</topology>
    </subcellularLocation>
</comment>
<evidence type="ECO:0000256" key="3">
    <source>
        <dbReference type="ARBA" id="ARBA00022448"/>
    </source>
</evidence>
<feature type="transmembrane region" description="Helical" evidence="8">
    <location>
        <begin position="191"/>
        <end position="210"/>
    </location>
</feature>
<gene>
    <name evidence="9" type="ORF">Pcinc_032125</name>
</gene>
<keyword evidence="5 8" id="KW-0812">Transmembrane</keyword>
<dbReference type="GO" id="GO:0000139">
    <property type="term" value="C:Golgi membrane"/>
    <property type="evidence" value="ECO:0007669"/>
    <property type="project" value="TreeGrafter"/>
</dbReference>
<evidence type="ECO:0000313" key="9">
    <source>
        <dbReference type="EMBL" id="KAK3861968.1"/>
    </source>
</evidence>
<keyword evidence="4" id="KW-0762">Sugar transport</keyword>
<dbReference type="GO" id="GO:0005789">
    <property type="term" value="C:endoplasmic reticulum membrane"/>
    <property type="evidence" value="ECO:0007669"/>
    <property type="project" value="TreeGrafter"/>
</dbReference>
<evidence type="ECO:0000256" key="2">
    <source>
        <dbReference type="ARBA" id="ARBA00010694"/>
    </source>
</evidence>
<feature type="transmembrane region" description="Helical" evidence="8">
    <location>
        <begin position="264"/>
        <end position="287"/>
    </location>
</feature>
<keyword evidence="10" id="KW-1185">Reference proteome</keyword>
<dbReference type="Proteomes" id="UP001286313">
    <property type="component" value="Unassembled WGS sequence"/>
</dbReference>
<keyword evidence="7 8" id="KW-0472">Membrane</keyword>
<feature type="transmembrane region" description="Helical" evidence="8">
    <location>
        <begin position="238"/>
        <end position="257"/>
    </location>
</feature>
<proteinExistence type="inferred from homology"/>
<keyword evidence="3" id="KW-0813">Transport</keyword>
<dbReference type="Pfam" id="PF08449">
    <property type="entry name" value="UAA"/>
    <property type="match status" value="1"/>
</dbReference>
<dbReference type="GO" id="GO:0005464">
    <property type="term" value="F:UDP-xylose transmembrane transporter activity"/>
    <property type="evidence" value="ECO:0007669"/>
    <property type="project" value="TreeGrafter"/>
</dbReference>
<evidence type="ECO:0000256" key="7">
    <source>
        <dbReference type="ARBA" id="ARBA00023136"/>
    </source>
</evidence>
<evidence type="ECO:0000256" key="8">
    <source>
        <dbReference type="SAM" id="Phobius"/>
    </source>
</evidence>
<evidence type="ECO:0000256" key="5">
    <source>
        <dbReference type="ARBA" id="ARBA00022692"/>
    </source>
</evidence>
<feature type="transmembrane region" description="Helical" evidence="8">
    <location>
        <begin position="124"/>
        <end position="142"/>
    </location>
</feature>
<comment type="caution">
    <text evidence="9">The sequence shown here is derived from an EMBL/GenBank/DDBJ whole genome shotgun (WGS) entry which is preliminary data.</text>
</comment>
<accession>A0AAE1K3J1</accession>
<dbReference type="EMBL" id="JAWQEG010004363">
    <property type="protein sequence ID" value="KAK3861968.1"/>
    <property type="molecule type" value="Genomic_DNA"/>
</dbReference>
<name>A0AAE1K3J1_PETCI</name>
<comment type="similarity">
    <text evidence="2">Belongs to the nucleotide-sugar transporter family. SLC35B subfamily.</text>
</comment>
<feature type="transmembrane region" description="Helical" evidence="8">
    <location>
        <begin position="66"/>
        <end position="88"/>
    </location>
</feature>
<keyword evidence="6 8" id="KW-1133">Transmembrane helix</keyword>
<organism evidence="9 10">
    <name type="scientific">Petrolisthes cinctipes</name>
    <name type="common">Flat porcelain crab</name>
    <dbReference type="NCBI Taxonomy" id="88211"/>
    <lineage>
        <taxon>Eukaryota</taxon>
        <taxon>Metazoa</taxon>
        <taxon>Ecdysozoa</taxon>
        <taxon>Arthropoda</taxon>
        <taxon>Crustacea</taxon>
        <taxon>Multicrustacea</taxon>
        <taxon>Malacostraca</taxon>
        <taxon>Eumalacostraca</taxon>
        <taxon>Eucarida</taxon>
        <taxon>Decapoda</taxon>
        <taxon>Pleocyemata</taxon>
        <taxon>Anomura</taxon>
        <taxon>Galatheoidea</taxon>
        <taxon>Porcellanidae</taxon>
        <taxon>Petrolisthes</taxon>
    </lineage>
</organism>